<name>A0ABU7V0Z2_9GAMM</name>
<keyword evidence="3" id="KW-1185">Reference proteome</keyword>
<dbReference type="Proteomes" id="UP001356170">
    <property type="component" value="Unassembled WGS sequence"/>
</dbReference>
<dbReference type="InterPro" id="IPR025319">
    <property type="entry name" value="DUF4224"/>
</dbReference>
<organism evidence="2 3">
    <name type="scientific">Aquilutibacter rugosus</name>
    <dbReference type="NCBI Taxonomy" id="3115820"/>
    <lineage>
        <taxon>Bacteria</taxon>
        <taxon>Pseudomonadati</taxon>
        <taxon>Pseudomonadota</taxon>
        <taxon>Gammaproteobacteria</taxon>
        <taxon>Lysobacterales</taxon>
        <taxon>Lysobacteraceae</taxon>
        <taxon>Aquilutibacter</taxon>
    </lineage>
</organism>
<evidence type="ECO:0000259" key="1">
    <source>
        <dbReference type="Pfam" id="PF13986"/>
    </source>
</evidence>
<sequence>MSDLWLTPDEVAELTSLEPTSYKAQCRRLARMGIAFTPNAIGRPLVPRSLFEPKPARKEARAEPDWSKVA</sequence>
<protein>
    <submittedName>
        <fullName evidence="2">DUF4224 domain-containing protein</fullName>
    </submittedName>
</protein>
<comment type="caution">
    <text evidence="2">The sequence shown here is derived from an EMBL/GenBank/DDBJ whole genome shotgun (WGS) entry which is preliminary data.</text>
</comment>
<feature type="domain" description="DUF4224" evidence="1">
    <location>
        <begin position="6"/>
        <end position="49"/>
    </location>
</feature>
<dbReference type="Pfam" id="PF13986">
    <property type="entry name" value="DUF4224"/>
    <property type="match status" value="1"/>
</dbReference>
<evidence type="ECO:0000313" key="2">
    <source>
        <dbReference type="EMBL" id="MEF2156444.1"/>
    </source>
</evidence>
<reference evidence="2 3" key="1">
    <citation type="submission" date="2024-01" db="EMBL/GenBank/DDBJ databases">
        <title>Novel species of the genus Luteimonas isolated from rivers.</title>
        <authorList>
            <person name="Lu H."/>
        </authorList>
    </citation>
    <scope>NUCLEOTIDE SEQUENCE [LARGE SCALE GENOMIC DNA]</scope>
    <source>
        <strain evidence="2 3">FXH3W</strain>
    </source>
</reference>
<accession>A0ABU7V0Z2</accession>
<dbReference type="EMBL" id="JAZHBO010000002">
    <property type="protein sequence ID" value="MEF2156444.1"/>
    <property type="molecule type" value="Genomic_DNA"/>
</dbReference>
<evidence type="ECO:0000313" key="3">
    <source>
        <dbReference type="Proteomes" id="UP001356170"/>
    </source>
</evidence>
<gene>
    <name evidence="2" type="ORF">V3390_09445</name>
</gene>
<dbReference type="RefSeq" id="WP_331704236.1">
    <property type="nucleotide sequence ID" value="NZ_JAZHBO010000002.1"/>
</dbReference>
<proteinExistence type="predicted"/>